<dbReference type="Gene3D" id="3.30.160.60">
    <property type="entry name" value="Classic Zinc Finger"/>
    <property type="match status" value="1"/>
</dbReference>
<evidence type="ECO:0000313" key="8">
    <source>
        <dbReference type="Ensembl" id="ENSPCEP00000023005.1"/>
    </source>
</evidence>
<proteinExistence type="predicted"/>
<dbReference type="InterPro" id="IPR001870">
    <property type="entry name" value="B30.2/SPRY"/>
</dbReference>
<dbReference type="Gene3D" id="3.30.40.10">
    <property type="entry name" value="Zinc/RING finger domain, C3HC4 (zinc finger)"/>
    <property type="match status" value="1"/>
</dbReference>
<name>A0A8C8SQA8_9SAUR</name>
<dbReference type="CDD" id="cd12888">
    <property type="entry name" value="SPRY_PRY_TRIM7_like"/>
    <property type="match status" value="1"/>
</dbReference>
<dbReference type="SMART" id="SM00336">
    <property type="entry name" value="BBOX"/>
    <property type="match status" value="1"/>
</dbReference>
<accession>A0A8C8SQA8</accession>
<keyword evidence="9" id="KW-1185">Reference proteome</keyword>
<dbReference type="PROSITE" id="PS50119">
    <property type="entry name" value="ZF_BBOX"/>
    <property type="match status" value="1"/>
</dbReference>
<evidence type="ECO:0000259" key="7">
    <source>
        <dbReference type="PROSITE" id="PS50188"/>
    </source>
</evidence>
<keyword evidence="1" id="KW-0479">Metal-binding</keyword>
<dbReference type="AlphaFoldDB" id="A0A8C8SQA8"/>
<dbReference type="GO" id="GO:0008270">
    <property type="term" value="F:zinc ion binding"/>
    <property type="evidence" value="ECO:0007669"/>
    <property type="project" value="UniProtKB-KW"/>
</dbReference>
<evidence type="ECO:0000259" key="6">
    <source>
        <dbReference type="PROSITE" id="PS50119"/>
    </source>
</evidence>
<reference evidence="8" key="1">
    <citation type="submission" date="2025-08" db="UniProtKB">
        <authorList>
            <consortium name="Ensembl"/>
        </authorList>
    </citation>
    <scope>IDENTIFICATION</scope>
</reference>
<dbReference type="PROSITE" id="PS00518">
    <property type="entry name" value="ZF_RING_1"/>
    <property type="match status" value="1"/>
</dbReference>
<sequence length="447" mass="51274">MTTVEKLRDEASCSICLEYFQDPVSIHCGHNFCRACITQCWKELATNFSCPQCREISQQRNFRLNRELGKPEGEKVCEKHKEPLKLFCVEDHQLICLSCRETWAHGTHAAVPIEEAAQKYKVGNFSPESLFMGMVFFLCSKSKWQEFSKTLWNLGPLQRIVFEFQQLHQFLEEQECLLLARLEELDRIMKGHNETVTRLPMEISHLNSLIDELERRCQQPASEFLQFSLPRCEKFLQPTGISSLLEKRLGDISQKTVALKETLRLSSAPNALILSPPPANVTLDPDTAHPQLVLSPDGKSVRRGHVQQHLPDNPERFDSVLSVLGREGFTWGRRYWEVEVGVGGVWSVGVARESVKRKGRMSNYPEQEIWAVGYWLGEYRAYTSCETVLPLTRIPRRIRVILDYEAGRVAFLDVDKKVLIFIFPPASFTGERIFPFFLAGSPLRLCP</sequence>
<dbReference type="InterPro" id="IPR000315">
    <property type="entry name" value="Znf_B-box"/>
</dbReference>
<keyword evidence="2 4" id="KW-0863">Zinc-finger</keyword>
<dbReference type="InterPro" id="IPR013320">
    <property type="entry name" value="ConA-like_dom_sf"/>
</dbReference>
<dbReference type="SUPFAM" id="SSF49899">
    <property type="entry name" value="Concanavalin A-like lectins/glucanases"/>
    <property type="match status" value="1"/>
</dbReference>
<evidence type="ECO:0000256" key="1">
    <source>
        <dbReference type="ARBA" id="ARBA00022723"/>
    </source>
</evidence>
<dbReference type="InterPro" id="IPR017907">
    <property type="entry name" value="Znf_RING_CS"/>
</dbReference>
<evidence type="ECO:0008006" key="10">
    <source>
        <dbReference type="Google" id="ProtNLM"/>
    </source>
</evidence>
<evidence type="ECO:0000256" key="2">
    <source>
        <dbReference type="ARBA" id="ARBA00022771"/>
    </source>
</evidence>
<dbReference type="SUPFAM" id="SSF57850">
    <property type="entry name" value="RING/U-box"/>
    <property type="match status" value="1"/>
</dbReference>
<organism evidence="8 9">
    <name type="scientific">Pelusios castaneus</name>
    <name type="common">West African mud turtle</name>
    <dbReference type="NCBI Taxonomy" id="367368"/>
    <lineage>
        <taxon>Eukaryota</taxon>
        <taxon>Metazoa</taxon>
        <taxon>Chordata</taxon>
        <taxon>Craniata</taxon>
        <taxon>Vertebrata</taxon>
        <taxon>Euteleostomi</taxon>
        <taxon>Archelosauria</taxon>
        <taxon>Testudinata</taxon>
        <taxon>Testudines</taxon>
        <taxon>Pleurodira</taxon>
        <taxon>Pelomedusidae</taxon>
        <taxon>Pelusios</taxon>
    </lineage>
</organism>
<dbReference type="InterPro" id="IPR043136">
    <property type="entry name" value="B30.2/SPRY_sf"/>
</dbReference>
<dbReference type="PROSITE" id="PS50188">
    <property type="entry name" value="B302_SPRY"/>
    <property type="match status" value="1"/>
</dbReference>
<dbReference type="Pfam" id="PF15227">
    <property type="entry name" value="zf-C3HC4_4"/>
    <property type="match status" value="1"/>
</dbReference>
<dbReference type="Proteomes" id="UP000694393">
    <property type="component" value="Unplaced"/>
</dbReference>
<dbReference type="InterPro" id="IPR013083">
    <property type="entry name" value="Znf_RING/FYVE/PHD"/>
</dbReference>
<evidence type="ECO:0000256" key="4">
    <source>
        <dbReference type="PROSITE-ProRule" id="PRU00024"/>
    </source>
</evidence>
<reference evidence="8" key="2">
    <citation type="submission" date="2025-09" db="UniProtKB">
        <authorList>
            <consortium name="Ensembl"/>
        </authorList>
    </citation>
    <scope>IDENTIFICATION</scope>
</reference>
<dbReference type="FunFam" id="2.60.120.920:FF:000004">
    <property type="entry name" value="Butyrophilin subfamily 1 member A1"/>
    <property type="match status" value="1"/>
</dbReference>
<dbReference type="PROSITE" id="PS50089">
    <property type="entry name" value="ZF_RING_2"/>
    <property type="match status" value="1"/>
</dbReference>
<dbReference type="InterPro" id="IPR050143">
    <property type="entry name" value="TRIM/RBCC"/>
</dbReference>
<dbReference type="SMART" id="SM00589">
    <property type="entry name" value="PRY"/>
    <property type="match status" value="1"/>
</dbReference>
<dbReference type="Ensembl" id="ENSPCET00000023770.1">
    <property type="protein sequence ID" value="ENSPCEP00000023005.1"/>
    <property type="gene ID" value="ENSPCEG00000017525.1"/>
</dbReference>
<feature type="domain" description="B box-type" evidence="6">
    <location>
        <begin position="72"/>
        <end position="113"/>
    </location>
</feature>
<feature type="domain" description="B30.2/SPRY" evidence="7">
    <location>
        <begin position="261"/>
        <end position="447"/>
    </location>
</feature>
<dbReference type="Pfam" id="PF00643">
    <property type="entry name" value="zf-B_box"/>
    <property type="match status" value="1"/>
</dbReference>
<evidence type="ECO:0000313" key="9">
    <source>
        <dbReference type="Proteomes" id="UP000694393"/>
    </source>
</evidence>
<dbReference type="InterPro" id="IPR003879">
    <property type="entry name" value="Butyrophylin_SPRY"/>
</dbReference>
<dbReference type="InterPro" id="IPR006574">
    <property type="entry name" value="PRY"/>
</dbReference>
<dbReference type="Pfam" id="PF00622">
    <property type="entry name" value="SPRY"/>
    <property type="match status" value="1"/>
</dbReference>
<dbReference type="CDD" id="cd16594">
    <property type="entry name" value="RING-HC_TRIM7-like_C-IV"/>
    <property type="match status" value="1"/>
</dbReference>
<dbReference type="Pfam" id="PF13765">
    <property type="entry name" value="PRY"/>
    <property type="match status" value="1"/>
</dbReference>
<dbReference type="SMART" id="SM00184">
    <property type="entry name" value="RING"/>
    <property type="match status" value="1"/>
</dbReference>
<dbReference type="SUPFAM" id="SSF57845">
    <property type="entry name" value="B-box zinc-binding domain"/>
    <property type="match status" value="1"/>
</dbReference>
<evidence type="ECO:0000259" key="5">
    <source>
        <dbReference type="PROSITE" id="PS50089"/>
    </source>
</evidence>
<dbReference type="SMART" id="SM00449">
    <property type="entry name" value="SPRY"/>
    <property type="match status" value="1"/>
</dbReference>
<dbReference type="InterPro" id="IPR003877">
    <property type="entry name" value="SPRY_dom"/>
</dbReference>
<dbReference type="InterPro" id="IPR001841">
    <property type="entry name" value="Znf_RING"/>
</dbReference>
<protein>
    <recommendedName>
        <fullName evidence="10">Zinc finger protein RFP-like</fullName>
    </recommendedName>
</protein>
<keyword evidence="3" id="KW-0862">Zinc</keyword>
<feature type="domain" description="RING-type" evidence="5">
    <location>
        <begin position="13"/>
        <end position="54"/>
    </location>
</feature>
<dbReference type="Gene3D" id="2.60.120.920">
    <property type="match status" value="1"/>
</dbReference>
<evidence type="ECO:0000256" key="3">
    <source>
        <dbReference type="ARBA" id="ARBA00022833"/>
    </source>
</evidence>
<dbReference type="PRINTS" id="PR01407">
    <property type="entry name" value="BUTYPHLNCDUF"/>
</dbReference>
<dbReference type="PANTHER" id="PTHR24103">
    <property type="entry name" value="E3 UBIQUITIN-PROTEIN LIGASE TRIM"/>
    <property type="match status" value="1"/>
</dbReference>